<dbReference type="EMBL" id="JAOEGN010000005">
    <property type="protein sequence ID" value="MCU0104782.1"/>
    <property type="molecule type" value="Genomic_DNA"/>
</dbReference>
<evidence type="ECO:0000313" key="3">
    <source>
        <dbReference type="Proteomes" id="UP001209076"/>
    </source>
</evidence>
<evidence type="ECO:0000313" key="2">
    <source>
        <dbReference type="EMBL" id="MCU0104782.1"/>
    </source>
</evidence>
<proteinExistence type="predicted"/>
<keyword evidence="1" id="KW-0472">Membrane</keyword>
<dbReference type="Proteomes" id="UP001209076">
    <property type="component" value="Unassembled WGS sequence"/>
</dbReference>
<sequence>MNWQEFFSFKLELGYLGIFFAGVTFGFMFLLMFYFYTILQAQRNKNFYKKAIEPDIDAEEIKLLIKDAQSQFKNKKDRESIGLVNHLKAVSLELSKDIATKFYPSSKYPLLELTIQETLLLGHYITDRVDRLFDAKLLRIFRGKTLASIMSLYEVKEKVDDSTVMKVEKKLKVRKRIGDFFTAMNIANPAFWIKKVTVDKLTETITIKICLAIIGIVGEETYKIYSKNVFQVEKSIDTGVDSIYDEIKRETEEEDLDDEPIQP</sequence>
<dbReference type="RefSeq" id="WP_262096032.1">
    <property type="nucleotide sequence ID" value="NZ_JAOEGN010000005.1"/>
</dbReference>
<comment type="caution">
    <text evidence="2">The sequence shown here is derived from an EMBL/GenBank/DDBJ whole genome shotgun (WGS) entry which is preliminary data.</text>
</comment>
<keyword evidence="3" id="KW-1185">Reference proteome</keyword>
<protein>
    <submittedName>
        <fullName evidence="2">Uncharacterized protein</fullName>
    </submittedName>
</protein>
<gene>
    <name evidence="2" type="ORF">N7603_03840</name>
</gene>
<keyword evidence="1" id="KW-1133">Transmembrane helix</keyword>
<feature type="transmembrane region" description="Helical" evidence="1">
    <location>
        <begin position="15"/>
        <end position="39"/>
    </location>
</feature>
<keyword evidence="1" id="KW-0812">Transmembrane</keyword>
<organism evidence="2 3">
    <name type="scientific">Paracholeplasma vituli</name>
    <dbReference type="NCBI Taxonomy" id="69473"/>
    <lineage>
        <taxon>Bacteria</taxon>
        <taxon>Bacillati</taxon>
        <taxon>Mycoplasmatota</taxon>
        <taxon>Mollicutes</taxon>
        <taxon>Acholeplasmatales</taxon>
        <taxon>Acholeplasmataceae</taxon>
        <taxon>Paracholeplasma</taxon>
    </lineage>
</organism>
<accession>A0ABT2PYG9</accession>
<evidence type="ECO:0000256" key="1">
    <source>
        <dbReference type="SAM" id="Phobius"/>
    </source>
</evidence>
<name>A0ABT2PYG9_9MOLU</name>
<reference evidence="3" key="1">
    <citation type="submission" date="2023-07" db="EMBL/GenBank/DDBJ databases">
        <title>Novel Mycoplasma species identified in domestic and wild animals.</title>
        <authorList>
            <person name="Volokhov D.V."/>
            <person name="Furtak V.A."/>
            <person name="Zagorodnyaya T.A."/>
        </authorList>
    </citation>
    <scope>NUCLEOTIDE SEQUENCE [LARGE SCALE GENOMIC DNA]</scope>
    <source>
        <strain evidence="3">92-19</strain>
    </source>
</reference>